<evidence type="ECO:0000256" key="1">
    <source>
        <dbReference type="SAM" id="Phobius"/>
    </source>
</evidence>
<gene>
    <name evidence="2" type="ORF">FF38_14032</name>
</gene>
<dbReference type="AlphaFoldDB" id="A0A0L0BPR4"/>
<keyword evidence="1" id="KW-1133">Transmembrane helix</keyword>
<keyword evidence="1" id="KW-0812">Transmembrane</keyword>
<proteinExistence type="predicted"/>
<reference evidence="2 3" key="1">
    <citation type="journal article" date="2015" name="Nat. Commun.">
        <title>Lucilia cuprina genome unlocks parasitic fly biology to underpin future interventions.</title>
        <authorList>
            <person name="Anstead C.A."/>
            <person name="Korhonen P.K."/>
            <person name="Young N.D."/>
            <person name="Hall R.S."/>
            <person name="Jex A.R."/>
            <person name="Murali S.C."/>
            <person name="Hughes D.S."/>
            <person name="Lee S.F."/>
            <person name="Perry T."/>
            <person name="Stroehlein A.J."/>
            <person name="Ansell B.R."/>
            <person name="Breugelmans B."/>
            <person name="Hofmann A."/>
            <person name="Qu J."/>
            <person name="Dugan S."/>
            <person name="Lee S.L."/>
            <person name="Chao H."/>
            <person name="Dinh H."/>
            <person name="Han Y."/>
            <person name="Doddapaneni H.V."/>
            <person name="Worley K.C."/>
            <person name="Muzny D.M."/>
            <person name="Ioannidis P."/>
            <person name="Waterhouse R.M."/>
            <person name="Zdobnov E.M."/>
            <person name="James P.J."/>
            <person name="Bagnall N.H."/>
            <person name="Kotze A.C."/>
            <person name="Gibbs R.A."/>
            <person name="Richards S."/>
            <person name="Batterham P."/>
            <person name="Gasser R.B."/>
        </authorList>
    </citation>
    <scope>NUCLEOTIDE SEQUENCE [LARGE SCALE GENOMIC DNA]</scope>
    <source>
        <strain evidence="2 3">LS</strain>
        <tissue evidence="2">Full body</tissue>
    </source>
</reference>
<dbReference type="Proteomes" id="UP000037069">
    <property type="component" value="Unassembled WGS sequence"/>
</dbReference>
<keyword evidence="1" id="KW-0472">Membrane</keyword>
<keyword evidence="3" id="KW-1185">Reference proteome</keyword>
<feature type="transmembrane region" description="Helical" evidence="1">
    <location>
        <begin position="85"/>
        <end position="107"/>
    </location>
</feature>
<evidence type="ECO:0000313" key="3">
    <source>
        <dbReference type="Proteomes" id="UP000037069"/>
    </source>
</evidence>
<name>A0A0L0BPR4_LUCCU</name>
<organism evidence="2 3">
    <name type="scientific">Lucilia cuprina</name>
    <name type="common">Green bottle fly</name>
    <name type="synonym">Australian sheep blowfly</name>
    <dbReference type="NCBI Taxonomy" id="7375"/>
    <lineage>
        <taxon>Eukaryota</taxon>
        <taxon>Metazoa</taxon>
        <taxon>Ecdysozoa</taxon>
        <taxon>Arthropoda</taxon>
        <taxon>Hexapoda</taxon>
        <taxon>Insecta</taxon>
        <taxon>Pterygota</taxon>
        <taxon>Neoptera</taxon>
        <taxon>Endopterygota</taxon>
        <taxon>Diptera</taxon>
        <taxon>Brachycera</taxon>
        <taxon>Muscomorpha</taxon>
        <taxon>Oestroidea</taxon>
        <taxon>Calliphoridae</taxon>
        <taxon>Luciliinae</taxon>
        <taxon>Lucilia</taxon>
    </lineage>
</organism>
<feature type="transmembrane region" description="Helical" evidence="1">
    <location>
        <begin position="12"/>
        <end position="30"/>
    </location>
</feature>
<protein>
    <submittedName>
        <fullName evidence="2">Uncharacterized protein</fullName>
    </submittedName>
</protein>
<dbReference type="EMBL" id="JRES01001555">
    <property type="protein sequence ID" value="KNC22075.1"/>
    <property type="molecule type" value="Genomic_DNA"/>
</dbReference>
<accession>A0A0L0BPR4</accession>
<evidence type="ECO:0000313" key="2">
    <source>
        <dbReference type="EMBL" id="KNC22075.1"/>
    </source>
</evidence>
<sequence length="226" mass="25931">MTLMSTIHISDSIYAYLLPFLFLIFQLRGLTTIRMSGGRTSKVSPLFANGLLRNGDPHYYKKSRPFRPKKIKMLKFLRARPCVQVFRLLLNLLSAGLLMSLTFLLVYNPSRLRTYDTRKGQKMVLHLLRNVLRFSMHTLFQTNTCPNHDDPLRGLTAIRMSGGRTSKVSPLFANGLLRIGDPHYYKKSRPFRPKKIIKMLKLLRARPCGEAPMSLAKPDNARNSSH</sequence>
<comment type="caution">
    <text evidence="2">The sequence shown here is derived from an EMBL/GenBank/DDBJ whole genome shotgun (WGS) entry which is preliminary data.</text>
</comment>